<dbReference type="EMBL" id="AP022360">
    <property type="protein sequence ID" value="BBU79165.1"/>
    <property type="molecule type" value="Genomic_DNA"/>
</dbReference>
<evidence type="ECO:0000313" key="1">
    <source>
        <dbReference type="EMBL" id="BBU79165.1"/>
    </source>
</evidence>
<name>A0A8S0FDB2_ECOLX</name>
<organism evidence="1 2">
    <name type="scientific">Escherichia coli</name>
    <dbReference type="NCBI Taxonomy" id="562"/>
    <lineage>
        <taxon>Bacteria</taxon>
        <taxon>Pseudomonadati</taxon>
        <taxon>Pseudomonadota</taxon>
        <taxon>Gammaproteobacteria</taxon>
        <taxon>Enterobacterales</taxon>
        <taxon>Enterobacteriaceae</taxon>
        <taxon>Escherichia</taxon>
    </lineage>
</organism>
<dbReference type="Proteomes" id="UP000467488">
    <property type="component" value="Chromosome"/>
</dbReference>
<evidence type="ECO:0000313" key="2">
    <source>
        <dbReference type="Proteomes" id="UP000467488"/>
    </source>
</evidence>
<reference evidence="1 2" key="1">
    <citation type="submission" date="2020-01" db="EMBL/GenBank/DDBJ databases">
        <title>Dynamics of blaIMP-6 dissemination in carbapenem resistant Enterobacteriacea isolated from regional surveillance in Osaka, Japan.</title>
        <authorList>
            <person name="Abe R."/>
            <person name="Akeda Y."/>
            <person name="Sugawara Y."/>
            <person name="Yamamoto N."/>
            <person name="Tomono K."/>
            <person name="Takeuchi D."/>
            <person name="Kawahara R."/>
            <person name="Hamada S."/>
        </authorList>
    </citation>
    <scope>NUCLEOTIDE SEQUENCE [LARGE SCALE GENOMIC DNA]</scope>
    <source>
        <strain evidence="1 2">E300</strain>
    </source>
</reference>
<gene>
    <name evidence="1" type="primary">R</name>
    <name evidence="1" type="ORF">EIMP300_05650</name>
</gene>
<protein>
    <submittedName>
        <fullName evidence="1">Tail protein</fullName>
    </submittedName>
</protein>
<dbReference type="Pfam" id="PF06891">
    <property type="entry name" value="P2_Phage_GpR"/>
    <property type="match status" value="1"/>
</dbReference>
<proteinExistence type="predicted"/>
<sequence length="156" mass="17432">MLKPDSLRRALTDAVTVLKTSPEMLRIFVDNGSIASTLATSLSFEKRYTLNVIVTDFTGDFDLLIVPVLAWLRENQPDIMTTDAGQKKGFTFYADINNDSSFDISISLMLTERTLVSVQVDGALHVKNIPEPPPPEPVTRPMELYINGELVSKWDE</sequence>
<accession>A0A8S0FDB2</accession>
<dbReference type="InterPro" id="IPR009678">
    <property type="entry name" value="Phage_tail_completion_R"/>
</dbReference>
<dbReference type="AlphaFoldDB" id="A0A8S0FDB2"/>